<comment type="caution">
    <text evidence="1">The sequence shown here is derived from an EMBL/GenBank/DDBJ whole genome shotgun (WGS) entry which is preliminary data.</text>
</comment>
<reference evidence="1 2" key="1">
    <citation type="submission" date="2021-06" db="EMBL/GenBank/DDBJ databases">
        <authorList>
            <person name="Palmer J.M."/>
        </authorList>
    </citation>
    <scope>NUCLEOTIDE SEQUENCE [LARGE SCALE GENOMIC DNA]</scope>
    <source>
        <strain evidence="1 2">CL_MEX2019</strain>
        <tissue evidence="1">Muscle</tissue>
    </source>
</reference>
<proteinExistence type="predicted"/>
<accession>A0ABU7E0C1</accession>
<sequence length="240" mass="26734">MSISSSMSKAMVLNWKRVRGEWSGRSTDGIVQLVRRCGEESFSIHWHVPPGECPWVGPGHTGGTVSRLASKPFGNPPKEPEKVSGEKEVWASCQGFCPRKLVLDKRKMMSTTTPHSHYRGSAADCIGEAVHLNLNVFQTHWQRYFVPLDQCYASVSPQPSASIFFLLVSTVPGNPSYFPLYQSGDPVFTVAFPSRMRPFPVTSCTLPGLKMKRRDQTSFVQENFTDPPVIAEDIKVKAKT</sequence>
<protein>
    <submittedName>
        <fullName evidence="1">Uncharacterized protein</fullName>
    </submittedName>
</protein>
<feature type="non-terminal residue" evidence="1">
    <location>
        <position position="240"/>
    </location>
</feature>
<dbReference type="EMBL" id="JAHUTJ010041995">
    <property type="protein sequence ID" value="MED6280729.1"/>
    <property type="molecule type" value="Genomic_DNA"/>
</dbReference>
<name>A0ABU7E0C1_9TELE</name>
<evidence type="ECO:0000313" key="1">
    <source>
        <dbReference type="EMBL" id="MED6280729.1"/>
    </source>
</evidence>
<gene>
    <name evidence="1" type="ORF">CHARACLAT_013797</name>
</gene>
<evidence type="ECO:0000313" key="2">
    <source>
        <dbReference type="Proteomes" id="UP001352852"/>
    </source>
</evidence>
<organism evidence="1 2">
    <name type="scientific">Characodon lateralis</name>
    <dbReference type="NCBI Taxonomy" id="208331"/>
    <lineage>
        <taxon>Eukaryota</taxon>
        <taxon>Metazoa</taxon>
        <taxon>Chordata</taxon>
        <taxon>Craniata</taxon>
        <taxon>Vertebrata</taxon>
        <taxon>Euteleostomi</taxon>
        <taxon>Actinopterygii</taxon>
        <taxon>Neopterygii</taxon>
        <taxon>Teleostei</taxon>
        <taxon>Neoteleostei</taxon>
        <taxon>Acanthomorphata</taxon>
        <taxon>Ovalentaria</taxon>
        <taxon>Atherinomorphae</taxon>
        <taxon>Cyprinodontiformes</taxon>
        <taxon>Goodeidae</taxon>
        <taxon>Characodon</taxon>
    </lineage>
</organism>
<dbReference type="Proteomes" id="UP001352852">
    <property type="component" value="Unassembled WGS sequence"/>
</dbReference>
<keyword evidence="2" id="KW-1185">Reference proteome</keyword>